<dbReference type="Proteomes" id="UP000050761">
    <property type="component" value="Unassembled WGS sequence"/>
</dbReference>
<accession>A0A3P7UMR8</accession>
<gene>
    <name evidence="2" type="ORF">HPBE_LOCUS3522</name>
</gene>
<keyword evidence="3" id="KW-1185">Reference proteome</keyword>
<keyword evidence="1" id="KW-0175">Coiled coil</keyword>
<proteinExistence type="predicted"/>
<reference evidence="2 3" key="1">
    <citation type="submission" date="2018-11" db="EMBL/GenBank/DDBJ databases">
        <authorList>
            <consortium name="Pathogen Informatics"/>
        </authorList>
    </citation>
    <scope>NUCLEOTIDE SEQUENCE [LARGE SCALE GENOMIC DNA]</scope>
</reference>
<dbReference type="AlphaFoldDB" id="A0A183FBI0"/>
<organism evidence="3 4">
    <name type="scientific">Heligmosomoides polygyrus</name>
    <name type="common">Parasitic roundworm</name>
    <dbReference type="NCBI Taxonomy" id="6339"/>
    <lineage>
        <taxon>Eukaryota</taxon>
        <taxon>Metazoa</taxon>
        <taxon>Ecdysozoa</taxon>
        <taxon>Nematoda</taxon>
        <taxon>Chromadorea</taxon>
        <taxon>Rhabditida</taxon>
        <taxon>Rhabditina</taxon>
        <taxon>Rhabditomorpha</taxon>
        <taxon>Strongyloidea</taxon>
        <taxon>Heligmosomidae</taxon>
        <taxon>Heligmosomoides</taxon>
    </lineage>
</organism>
<name>A0A183FBI0_HELPZ</name>
<dbReference type="WBParaSite" id="HPBE_0000352201-mRNA-1">
    <property type="protein sequence ID" value="HPBE_0000352201-mRNA-1"/>
    <property type="gene ID" value="HPBE_0000352201"/>
</dbReference>
<protein>
    <submittedName>
        <fullName evidence="4">CCHC-type domain-containing protein</fullName>
    </submittedName>
</protein>
<accession>A0A183FBI0</accession>
<evidence type="ECO:0000313" key="3">
    <source>
        <dbReference type="Proteomes" id="UP000050761"/>
    </source>
</evidence>
<dbReference type="EMBL" id="UZAH01009939">
    <property type="protein sequence ID" value="VDO36401.1"/>
    <property type="molecule type" value="Genomic_DNA"/>
</dbReference>
<sequence length="292" mass="34490">MKQYPSKEAGCSYETRARQLNVPKEHVDNKEALTKQLQERVNELHSQLESLEKEKEAQVQQLQEKIKELENQVDCLGKQKEANEIRETPTDDQAYGDRIAKEENVHRHDVDNSEKNSQEGVKLIKECHLEHEEQQRRQQIRAFLRQRLKQLKERARAIRKGLISIPERKHEWQSPRICSTMECVFCRIAGCHYSDSCPVVTDGDERRRIVRRRGRCPRCMEHCERRGYCAYVNKECFYCSKAKNTVFADCKPNDDRHHSALCSIPKRMQEAKRELNRLENDIQHCQLELAHL</sequence>
<dbReference type="Gene3D" id="1.10.287.1490">
    <property type="match status" value="1"/>
</dbReference>
<evidence type="ECO:0000313" key="4">
    <source>
        <dbReference type="WBParaSite" id="HPBE_0000352201-mRNA-1"/>
    </source>
</evidence>
<dbReference type="OrthoDB" id="5875301at2759"/>
<evidence type="ECO:0000256" key="1">
    <source>
        <dbReference type="SAM" id="Coils"/>
    </source>
</evidence>
<feature type="coiled-coil region" evidence="1">
    <location>
        <begin position="27"/>
        <end position="86"/>
    </location>
</feature>
<evidence type="ECO:0000313" key="2">
    <source>
        <dbReference type="EMBL" id="VDO36401.1"/>
    </source>
</evidence>
<reference evidence="4" key="2">
    <citation type="submission" date="2019-09" db="UniProtKB">
        <authorList>
            <consortium name="WormBaseParasite"/>
        </authorList>
    </citation>
    <scope>IDENTIFICATION</scope>
</reference>